<dbReference type="Proteomes" id="UP000293823">
    <property type="component" value="Unassembled WGS sequence"/>
</dbReference>
<evidence type="ECO:0000256" key="1">
    <source>
        <dbReference type="SAM" id="Phobius"/>
    </source>
</evidence>
<dbReference type="EMBL" id="PEJP01000011">
    <property type="protein sequence ID" value="RYO70171.1"/>
    <property type="molecule type" value="Genomic_DNA"/>
</dbReference>
<keyword evidence="3" id="KW-1185">Reference proteome</keyword>
<comment type="caution">
    <text evidence="2">The sequence shown here is derived from an EMBL/GenBank/DDBJ whole genome shotgun (WGS) entry which is preliminary data.</text>
</comment>
<proteinExistence type="predicted"/>
<gene>
    <name evidence="2" type="ORF">AA0113_g3358</name>
</gene>
<keyword evidence="1" id="KW-0472">Membrane</keyword>
<reference evidence="3" key="1">
    <citation type="journal article" date="2019" name="bioRxiv">
        <title>Genomics, evolutionary history and diagnostics of the Alternaria alternata species group including apple and Asian pear pathotypes.</title>
        <authorList>
            <person name="Armitage A.D."/>
            <person name="Cockerton H.M."/>
            <person name="Sreenivasaprasad S."/>
            <person name="Woodhall J.W."/>
            <person name="Lane C.R."/>
            <person name="Harrison R.J."/>
            <person name="Clarkson J.P."/>
        </authorList>
    </citation>
    <scope>NUCLEOTIDE SEQUENCE [LARGE SCALE GENOMIC DNA]</scope>
    <source>
        <strain evidence="3">RGR 97.0016</strain>
    </source>
</reference>
<evidence type="ECO:0000313" key="3">
    <source>
        <dbReference type="Proteomes" id="UP000293823"/>
    </source>
</evidence>
<evidence type="ECO:0000313" key="2">
    <source>
        <dbReference type="EMBL" id="RYO70171.1"/>
    </source>
</evidence>
<dbReference type="AlphaFoldDB" id="A0A4Q4SI66"/>
<name>A0A4Q4SI66_9PLEO</name>
<keyword evidence="1" id="KW-1133">Transmembrane helix</keyword>
<feature type="transmembrane region" description="Helical" evidence="1">
    <location>
        <begin position="12"/>
        <end position="33"/>
    </location>
</feature>
<sequence>MQSEDRLKAKDNESYLVCFGYSLCLLVIGEVFIDRVPPFGVLGFYFKGLVDIVGATM</sequence>
<accession>A0A4Q4SI66</accession>
<organism evidence="2 3">
    <name type="scientific">Alternaria arborescens</name>
    <dbReference type="NCBI Taxonomy" id="156630"/>
    <lineage>
        <taxon>Eukaryota</taxon>
        <taxon>Fungi</taxon>
        <taxon>Dikarya</taxon>
        <taxon>Ascomycota</taxon>
        <taxon>Pezizomycotina</taxon>
        <taxon>Dothideomycetes</taxon>
        <taxon>Pleosporomycetidae</taxon>
        <taxon>Pleosporales</taxon>
        <taxon>Pleosporineae</taxon>
        <taxon>Pleosporaceae</taxon>
        <taxon>Alternaria</taxon>
        <taxon>Alternaria sect. Alternaria</taxon>
    </lineage>
</organism>
<protein>
    <submittedName>
        <fullName evidence="2">Uncharacterized protein</fullName>
    </submittedName>
</protein>
<keyword evidence="1" id="KW-0812">Transmembrane</keyword>